<dbReference type="CDD" id="cd19097">
    <property type="entry name" value="AKR_unchar"/>
    <property type="match status" value="1"/>
</dbReference>
<dbReference type="InterPro" id="IPR053135">
    <property type="entry name" value="AKR2_Oxidoreductase"/>
</dbReference>
<name>A0A1F8F061_9BACT</name>
<sequence>MIYSKLGMTNLKVSRLGLGTAEIGFAYGIGPRSLPSEDEAIKLLNSAVELGITYFDTASLYGLAEERIGRSGILKNRGVVVGTKCGNFLDKKLDLSPEEMKKTIGQEIGASLKNLKTDHLQLLLFHGGTPELIINSGLMDFMQKMKTDGTIGYIGISTRGEEAPIKAIESGVFDVVQTAYSILDQRMRENVLSAAEKKGVGIINRSVLLKGSLTQAVKYLPAGLELLMQNSAKAETIAVKNGMDLPTLAIRFAISNSSISTSLVGTNRLDNLSKSVAAVESGALSNEILAELYGLGISDPKQVDPALWPPLL</sequence>
<comment type="caution">
    <text evidence="2">The sequence shown here is derived from an EMBL/GenBank/DDBJ whole genome shotgun (WGS) entry which is preliminary data.</text>
</comment>
<feature type="domain" description="NADP-dependent oxidoreductase" evidence="1">
    <location>
        <begin position="15"/>
        <end position="292"/>
    </location>
</feature>
<evidence type="ECO:0000259" key="1">
    <source>
        <dbReference type="Pfam" id="PF00248"/>
    </source>
</evidence>
<dbReference type="InterPro" id="IPR036812">
    <property type="entry name" value="NAD(P)_OxRdtase_dom_sf"/>
</dbReference>
<proteinExistence type="predicted"/>
<protein>
    <recommendedName>
        <fullName evidence="1">NADP-dependent oxidoreductase domain-containing protein</fullName>
    </recommendedName>
</protein>
<reference evidence="2 3" key="1">
    <citation type="journal article" date="2016" name="Nat. Commun.">
        <title>Thousands of microbial genomes shed light on interconnected biogeochemical processes in an aquifer system.</title>
        <authorList>
            <person name="Anantharaman K."/>
            <person name="Brown C.T."/>
            <person name="Hug L.A."/>
            <person name="Sharon I."/>
            <person name="Castelle C.J."/>
            <person name="Probst A.J."/>
            <person name="Thomas B.C."/>
            <person name="Singh A."/>
            <person name="Wilkins M.J."/>
            <person name="Karaoz U."/>
            <person name="Brodie E.L."/>
            <person name="Williams K.H."/>
            <person name="Hubbard S.S."/>
            <person name="Banfield J.F."/>
        </authorList>
    </citation>
    <scope>NUCLEOTIDE SEQUENCE [LARGE SCALE GENOMIC DNA]</scope>
</reference>
<dbReference type="Proteomes" id="UP000177507">
    <property type="component" value="Unassembled WGS sequence"/>
</dbReference>
<evidence type="ECO:0000313" key="2">
    <source>
        <dbReference type="EMBL" id="OGN05669.1"/>
    </source>
</evidence>
<gene>
    <name evidence="2" type="ORF">A2831_00615</name>
</gene>
<dbReference type="Gene3D" id="3.20.20.100">
    <property type="entry name" value="NADP-dependent oxidoreductase domain"/>
    <property type="match status" value="1"/>
</dbReference>
<dbReference type="PANTHER" id="PTHR43312:SF1">
    <property type="entry name" value="NADP-DEPENDENT OXIDOREDUCTASE DOMAIN-CONTAINING PROTEIN"/>
    <property type="match status" value="1"/>
</dbReference>
<dbReference type="SUPFAM" id="SSF51430">
    <property type="entry name" value="NAD(P)-linked oxidoreductase"/>
    <property type="match status" value="1"/>
</dbReference>
<dbReference type="STRING" id="1802668.A2831_00615"/>
<dbReference type="PANTHER" id="PTHR43312">
    <property type="entry name" value="D-THREO-ALDOSE 1-DEHYDROGENASE"/>
    <property type="match status" value="1"/>
</dbReference>
<dbReference type="EMBL" id="MGJI01000006">
    <property type="protein sequence ID" value="OGN05669.1"/>
    <property type="molecule type" value="Genomic_DNA"/>
</dbReference>
<organism evidence="2 3">
    <name type="scientific">Candidatus Yanofskybacteria bacterium RIFCSPHIGHO2_01_FULL_44_17</name>
    <dbReference type="NCBI Taxonomy" id="1802668"/>
    <lineage>
        <taxon>Bacteria</taxon>
        <taxon>Candidatus Yanofskyibacteriota</taxon>
    </lineage>
</organism>
<accession>A0A1F8F061</accession>
<dbReference type="AlphaFoldDB" id="A0A1F8F061"/>
<evidence type="ECO:0000313" key="3">
    <source>
        <dbReference type="Proteomes" id="UP000177507"/>
    </source>
</evidence>
<dbReference type="Pfam" id="PF00248">
    <property type="entry name" value="Aldo_ket_red"/>
    <property type="match status" value="1"/>
</dbReference>
<dbReference type="InterPro" id="IPR023210">
    <property type="entry name" value="NADP_OxRdtase_dom"/>
</dbReference>